<dbReference type="GO" id="GO:0046872">
    <property type="term" value="F:metal ion binding"/>
    <property type="evidence" value="ECO:0007669"/>
    <property type="project" value="UniProtKB-KW"/>
</dbReference>
<gene>
    <name evidence="6" type="ORF">U9M48_038512</name>
</gene>
<dbReference type="Proteomes" id="UP001341281">
    <property type="component" value="Chromosome 09"/>
</dbReference>
<evidence type="ECO:0000313" key="6">
    <source>
        <dbReference type="EMBL" id="WVZ92448.1"/>
    </source>
</evidence>
<accession>A0AAQ3UH02</accession>
<dbReference type="GO" id="GO:0009055">
    <property type="term" value="F:electron transfer activity"/>
    <property type="evidence" value="ECO:0007669"/>
    <property type="project" value="InterPro"/>
</dbReference>
<organism evidence="6 7">
    <name type="scientific">Paspalum notatum var. saurae</name>
    <dbReference type="NCBI Taxonomy" id="547442"/>
    <lineage>
        <taxon>Eukaryota</taxon>
        <taxon>Viridiplantae</taxon>
        <taxon>Streptophyta</taxon>
        <taxon>Embryophyta</taxon>
        <taxon>Tracheophyta</taxon>
        <taxon>Spermatophyta</taxon>
        <taxon>Magnoliopsida</taxon>
        <taxon>Liliopsida</taxon>
        <taxon>Poales</taxon>
        <taxon>Poaceae</taxon>
        <taxon>PACMAD clade</taxon>
        <taxon>Panicoideae</taxon>
        <taxon>Andropogonodae</taxon>
        <taxon>Paspaleae</taxon>
        <taxon>Paspalinae</taxon>
        <taxon>Paspalum</taxon>
    </lineage>
</organism>
<dbReference type="Gene3D" id="2.60.40.420">
    <property type="entry name" value="Cupredoxins - blue copper proteins"/>
    <property type="match status" value="1"/>
</dbReference>
<dbReference type="PROSITE" id="PS51257">
    <property type="entry name" value="PROKAR_LIPOPROTEIN"/>
    <property type="match status" value="1"/>
</dbReference>
<sequence length="171" mass="16600">MASRSSLIALLVVVSCAAAASATQFTVGDSSGWTIGPNYSSWTSGKTFTVGDTLLFNFATGAHDVLEVSKSDYDSCTANALNTFTNGPATVTLTAGTHYYICGISGHCGAGMKLAVSVGSGAPAPGGSPGTAPAPGGSPGTPSAPSSASARLAAAPALAVAAGVLVKLALF</sequence>
<dbReference type="Pfam" id="PF02298">
    <property type="entry name" value="Cu_bind_like"/>
    <property type="match status" value="1"/>
</dbReference>
<evidence type="ECO:0000256" key="4">
    <source>
        <dbReference type="SAM" id="SignalP"/>
    </source>
</evidence>
<dbReference type="PANTHER" id="PTHR33021:SF496">
    <property type="entry name" value="OS08G0482700 PROTEIN"/>
    <property type="match status" value="1"/>
</dbReference>
<keyword evidence="2" id="KW-0325">Glycoprotein</keyword>
<feature type="domain" description="Phytocyanin" evidence="5">
    <location>
        <begin position="23"/>
        <end position="120"/>
    </location>
</feature>
<protein>
    <recommendedName>
        <fullName evidence="5">Phytocyanin domain-containing protein</fullName>
    </recommendedName>
</protein>
<dbReference type="InterPro" id="IPR003245">
    <property type="entry name" value="Phytocyanin_dom"/>
</dbReference>
<dbReference type="InterPro" id="IPR008972">
    <property type="entry name" value="Cupredoxin"/>
</dbReference>
<keyword evidence="4" id="KW-0732">Signal</keyword>
<keyword evidence="1" id="KW-0479">Metal-binding</keyword>
<evidence type="ECO:0000256" key="1">
    <source>
        <dbReference type="ARBA" id="ARBA00022723"/>
    </source>
</evidence>
<name>A0AAQ3UH02_PASNO</name>
<feature type="region of interest" description="Disordered" evidence="3">
    <location>
        <begin position="122"/>
        <end position="147"/>
    </location>
</feature>
<evidence type="ECO:0000313" key="7">
    <source>
        <dbReference type="Proteomes" id="UP001341281"/>
    </source>
</evidence>
<dbReference type="EMBL" id="CP144753">
    <property type="protein sequence ID" value="WVZ92448.1"/>
    <property type="molecule type" value="Genomic_DNA"/>
</dbReference>
<proteinExistence type="predicted"/>
<reference evidence="6 7" key="1">
    <citation type="submission" date="2024-02" db="EMBL/GenBank/DDBJ databases">
        <title>High-quality chromosome-scale genome assembly of Pensacola bahiagrass (Paspalum notatum Flugge var. saurae).</title>
        <authorList>
            <person name="Vega J.M."/>
            <person name="Podio M."/>
            <person name="Orjuela J."/>
            <person name="Siena L.A."/>
            <person name="Pessino S.C."/>
            <person name="Combes M.C."/>
            <person name="Mariac C."/>
            <person name="Albertini E."/>
            <person name="Pupilli F."/>
            <person name="Ortiz J.P.A."/>
            <person name="Leblanc O."/>
        </authorList>
    </citation>
    <scope>NUCLEOTIDE SEQUENCE [LARGE SCALE GENOMIC DNA]</scope>
    <source>
        <strain evidence="6">R1</strain>
        <tissue evidence="6">Leaf</tissue>
    </source>
</reference>
<keyword evidence="7" id="KW-1185">Reference proteome</keyword>
<dbReference type="AlphaFoldDB" id="A0AAQ3UH02"/>
<dbReference type="SUPFAM" id="SSF49503">
    <property type="entry name" value="Cupredoxins"/>
    <property type="match status" value="1"/>
</dbReference>
<dbReference type="PANTHER" id="PTHR33021">
    <property type="entry name" value="BLUE COPPER PROTEIN"/>
    <property type="match status" value="1"/>
</dbReference>
<dbReference type="PROSITE" id="PS51485">
    <property type="entry name" value="PHYTOCYANIN"/>
    <property type="match status" value="1"/>
</dbReference>
<dbReference type="FunFam" id="2.60.40.420:FF:000003">
    <property type="entry name" value="Blue copper"/>
    <property type="match status" value="1"/>
</dbReference>
<feature type="chain" id="PRO_5042886502" description="Phytocyanin domain-containing protein" evidence="4">
    <location>
        <begin position="23"/>
        <end position="171"/>
    </location>
</feature>
<evidence type="ECO:0000259" key="5">
    <source>
        <dbReference type="PROSITE" id="PS51485"/>
    </source>
</evidence>
<feature type="signal peptide" evidence="4">
    <location>
        <begin position="1"/>
        <end position="22"/>
    </location>
</feature>
<dbReference type="CDD" id="cd04216">
    <property type="entry name" value="Phytocyanin"/>
    <property type="match status" value="1"/>
</dbReference>
<dbReference type="GO" id="GO:0005886">
    <property type="term" value="C:plasma membrane"/>
    <property type="evidence" value="ECO:0007669"/>
    <property type="project" value="TreeGrafter"/>
</dbReference>
<evidence type="ECO:0000256" key="2">
    <source>
        <dbReference type="ARBA" id="ARBA00023180"/>
    </source>
</evidence>
<dbReference type="InterPro" id="IPR039391">
    <property type="entry name" value="Phytocyanin-like"/>
</dbReference>
<evidence type="ECO:0000256" key="3">
    <source>
        <dbReference type="SAM" id="MobiDB-lite"/>
    </source>
</evidence>